<evidence type="ECO:0000313" key="4">
    <source>
        <dbReference type="Proteomes" id="UP000000849"/>
    </source>
</evidence>
<feature type="region of interest" description="Disordered" evidence="1">
    <location>
        <begin position="57"/>
        <end position="114"/>
    </location>
</feature>
<name>D5UFT1_CELFN</name>
<evidence type="ECO:0000256" key="2">
    <source>
        <dbReference type="SAM" id="Phobius"/>
    </source>
</evidence>
<feature type="compositionally biased region" description="Pro residues" evidence="1">
    <location>
        <begin position="1"/>
        <end position="14"/>
    </location>
</feature>
<dbReference type="KEGG" id="cfl:Cfla_0120"/>
<sequence length="170" mass="18875">MLDELWPPPFPGPHQPRDAHAAHWGNDVRRRFGGTSAGAVSDDDLWADLLRHEHAERRRATDDAWTADAADGHPHDVPEVRGTGSRPDRGARRGLPASWVPQEEWIPDPVPPPEQRWTPEQDWLTAFADRPAGVLLLDPPAPRRWGRWVGLALAVVLPLAAVVALVVVLR</sequence>
<feature type="transmembrane region" description="Helical" evidence="2">
    <location>
        <begin position="145"/>
        <end position="169"/>
    </location>
</feature>
<feature type="compositionally biased region" description="Basic and acidic residues" evidence="1">
    <location>
        <begin position="15"/>
        <end position="25"/>
    </location>
</feature>
<proteinExistence type="predicted"/>
<keyword evidence="2" id="KW-0812">Transmembrane</keyword>
<evidence type="ECO:0000256" key="1">
    <source>
        <dbReference type="SAM" id="MobiDB-lite"/>
    </source>
</evidence>
<reference evidence="3 4" key="1">
    <citation type="journal article" date="2010" name="Stand. Genomic Sci.">
        <title>Complete genome sequence of Cellulomonas flavigena type strain (134).</title>
        <authorList>
            <person name="Abt B."/>
            <person name="Foster B."/>
            <person name="Lapidus A."/>
            <person name="Clum A."/>
            <person name="Sun H."/>
            <person name="Pukall R."/>
            <person name="Lucas S."/>
            <person name="Glavina Del Rio T."/>
            <person name="Nolan M."/>
            <person name="Tice H."/>
            <person name="Cheng J.F."/>
            <person name="Pitluck S."/>
            <person name="Liolios K."/>
            <person name="Ivanova N."/>
            <person name="Mavromatis K."/>
            <person name="Ovchinnikova G."/>
            <person name="Pati A."/>
            <person name="Goodwin L."/>
            <person name="Chen A."/>
            <person name="Palaniappan K."/>
            <person name="Land M."/>
            <person name="Hauser L."/>
            <person name="Chang Y.J."/>
            <person name="Jeffries C.D."/>
            <person name="Rohde M."/>
            <person name="Goker M."/>
            <person name="Woyke T."/>
            <person name="Bristow J."/>
            <person name="Eisen J.A."/>
            <person name="Markowitz V."/>
            <person name="Hugenholtz P."/>
            <person name="Kyrpides N.C."/>
            <person name="Klenk H.P."/>
        </authorList>
    </citation>
    <scope>NUCLEOTIDE SEQUENCE [LARGE SCALE GENOMIC DNA]</scope>
    <source>
        <strain evidence="4">ATCC 482 / DSM 20109 / BCRC 11376 / JCM 18109 / NBRC 3775 / NCIMB 8073 / NRS 134</strain>
    </source>
</reference>
<keyword evidence="4" id="KW-1185">Reference proteome</keyword>
<dbReference type="HOGENOM" id="CLU_1567891_0_0_11"/>
<keyword evidence="2" id="KW-1133">Transmembrane helix</keyword>
<feature type="compositionally biased region" description="Basic and acidic residues" evidence="1">
    <location>
        <begin position="70"/>
        <end position="79"/>
    </location>
</feature>
<evidence type="ECO:0000313" key="3">
    <source>
        <dbReference type="EMBL" id="ADG73040.1"/>
    </source>
</evidence>
<feature type="region of interest" description="Disordered" evidence="1">
    <location>
        <begin position="1"/>
        <end position="25"/>
    </location>
</feature>
<protein>
    <submittedName>
        <fullName evidence="3">Uncharacterized protein</fullName>
    </submittedName>
</protein>
<dbReference type="AlphaFoldDB" id="D5UFT1"/>
<gene>
    <name evidence="3" type="ordered locus">Cfla_0120</name>
</gene>
<dbReference type="EMBL" id="CP001964">
    <property type="protein sequence ID" value="ADG73040.1"/>
    <property type="molecule type" value="Genomic_DNA"/>
</dbReference>
<keyword evidence="2" id="KW-0472">Membrane</keyword>
<dbReference type="Proteomes" id="UP000000849">
    <property type="component" value="Chromosome"/>
</dbReference>
<accession>D5UFT1</accession>
<organism evidence="3 4">
    <name type="scientific">Cellulomonas flavigena (strain ATCC 482 / DSM 20109 / BCRC 11376 / JCM 18109 / NBRC 3775 / NCIMB 8073 / NRS 134)</name>
    <dbReference type="NCBI Taxonomy" id="446466"/>
    <lineage>
        <taxon>Bacteria</taxon>
        <taxon>Bacillati</taxon>
        <taxon>Actinomycetota</taxon>
        <taxon>Actinomycetes</taxon>
        <taxon>Micrococcales</taxon>
        <taxon>Cellulomonadaceae</taxon>
        <taxon>Cellulomonas</taxon>
    </lineage>
</organism>